<feature type="transmembrane region" description="Helical" evidence="9">
    <location>
        <begin position="117"/>
        <end position="136"/>
    </location>
</feature>
<dbReference type="GO" id="GO:0005524">
    <property type="term" value="F:ATP binding"/>
    <property type="evidence" value="ECO:0007669"/>
    <property type="project" value="UniProtKB-KW"/>
</dbReference>
<feature type="domain" description="Histidine kinase/HSP90-like ATPase" evidence="10">
    <location>
        <begin position="321"/>
        <end position="406"/>
    </location>
</feature>
<evidence type="ECO:0000259" key="10">
    <source>
        <dbReference type="Pfam" id="PF02518"/>
    </source>
</evidence>
<dbReference type="RefSeq" id="WP_307244525.1">
    <property type="nucleotide sequence ID" value="NZ_JAUSUZ010000001.1"/>
</dbReference>
<accession>A0AAE4B177</accession>
<proteinExistence type="predicted"/>
<reference evidence="12 13" key="1">
    <citation type="submission" date="2023-07" db="EMBL/GenBank/DDBJ databases">
        <title>Sequencing the genomes of 1000 actinobacteria strains.</title>
        <authorList>
            <person name="Klenk H.-P."/>
        </authorList>
    </citation>
    <scope>NUCLEOTIDE SEQUENCE [LARGE SCALE GENOMIC DNA]</scope>
    <source>
        <strain evidence="12 13">DSM 44709</strain>
    </source>
</reference>
<dbReference type="SUPFAM" id="SSF55874">
    <property type="entry name" value="ATPase domain of HSP90 chaperone/DNA topoisomerase II/histidine kinase"/>
    <property type="match status" value="1"/>
</dbReference>
<dbReference type="EMBL" id="JAUSUZ010000001">
    <property type="protein sequence ID" value="MDQ0369361.1"/>
    <property type="molecule type" value="Genomic_DNA"/>
</dbReference>
<keyword evidence="8" id="KW-0902">Two-component regulatory system</keyword>
<evidence type="ECO:0000256" key="7">
    <source>
        <dbReference type="ARBA" id="ARBA00022840"/>
    </source>
</evidence>
<feature type="domain" description="Signal transduction histidine kinase subgroup 3 dimerisation and phosphoacceptor" evidence="11">
    <location>
        <begin position="210"/>
        <end position="275"/>
    </location>
</feature>
<evidence type="ECO:0000313" key="13">
    <source>
        <dbReference type="Proteomes" id="UP001240236"/>
    </source>
</evidence>
<keyword evidence="6 12" id="KW-0418">Kinase</keyword>
<dbReference type="InterPro" id="IPR050482">
    <property type="entry name" value="Sensor_HK_TwoCompSys"/>
</dbReference>
<dbReference type="PANTHER" id="PTHR24421:SF10">
    <property type="entry name" value="NITRATE_NITRITE SENSOR PROTEIN NARQ"/>
    <property type="match status" value="1"/>
</dbReference>
<dbReference type="InterPro" id="IPR011712">
    <property type="entry name" value="Sig_transdc_His_kin_sub3_dim/P"/>
</dbReference>
<keyword evidence="9" id="KW-0472">Membrane</keyword>
<evidence type="ECO:0000256" key="9">
    <source>
        <dbReference type="SAM" id="Phobius"/>
    </source>
</evidence>
<dbReference type="Gene3D" id="1.20.5.1930">
    <property type="match status" value="1"/>
</dbReference>
<organism evidence="12 13">
    <name type="scientific">Catenuloplanes indicus</name>
    <dbReference type="NCBI Taxonomy" id="137267"/>
    <lineage>
        <taxon>Bacteria</taxon>
        <taxon>Bacillati</taxon>
        <taxon>Actinomycetota</taxon>
        <taxon>Actinomycetes</taxon>
        <taxon>Micromonosporales</taxon>
        <taxon>Micromonosporaceae</taxon>
        <taxon>Catenuloplanes</taxon>
    </lineage>
</organism>
<evidence type="ECO:0000256" key="4">
    <source>
        <dbReference type="ARBA" id="ARBA00022679"/>
    </source>
</evidence>
<dbReference type="Pfam" id="PF07730">
    <property type="entry name" value="HisKA_3"/>
    <property type="match status" value="1"/>
</dbReference>
<keyword evidence="4" id="KW-0808">Transferase</keyword>
<name>A0AAE4B177_9ACTN</name>
<dbReference type="Pfam" id="PF02518">
    <property type="entry name" value="HATPase_c"/>
    <property type="match status" value="1"/>
</dbReference>
<feature type="transmembrane region" description="Helical" evidence="9">
    <location>
        <begin position="143"/>
        <end position="162"/>
    </location>
</feature>
<keyword evidence="9" id="KW-1133">Transmembrane helix</keyword>
<dbReference type="PANTHER" id="PTHR24421">
    <property type="entry name" value="NITRATE/NITRITE SENSOR PROTEIN NARX-RELATED"/>
    <property type="match status" value="1"/>
</dbReference>
<comment type="catalytic activity">
    <reaction evidence="1">
        <text>ATP + protein L-histidine = ADP + protein N-phospho-L-histidine.</text>
        <dbReference type="EC" id="2.7.13.3"/>
    </reaction>
</comment>
<keyword evidence="7" id="KW-0067">ATP-binding</keyword>
<evidence type="ECO:0000256" key="8">
    <source>
        <dbReference type="ARBA" id="ARBA00023012"/>
    </source>
</evidence>
<dbReference type="Proteomes" id="UP001240236">
    <property type="component" value="Unassembled WGS sequence"/>
</dbReference>
<dbReference type="GO" id="GO:0046983">
    <property type="term" value="F:protein dimerization activity"/>
    <property type="evidence" value="ECO:0007669"/>
    <property type="project" value="InterPro"/>
</dbReference>
<evidence type="ECO:0000256" key="5">
    <source>
        <dbReference type="ARBA" id="ARBA00022741"/>
    </source>
</evidence>
<dbReference type="GO" id="GO:0000155">
    <property type="term" value="F:phosphorelay sensor kinase activity"/>
    <property type="evidence" value="ECO:0007669"/>
    <property type="project" value="InterPro"/>
</dbReference>
<sequence>MPATPASRRSFTPLRDLARLLAGADFPTAPPAPGTRLARLRPWLTPLGVLAVAVLTAVNVADLQTSRDTSGAAEATLLSTVATAPLLFVLWRPLIAVRIAYAGAFTSTLWLDHATDPWPWTVIQVTVVMLVLGIAAARTTAGVTVWIGVLVALPCLLLAPAGQAVQAWLPLAGVLILGDQVRRRTHAEKILEVQEEITDLARAQRAVLEERARIAREMHDVVAHHMSMIAVRAETAPYRVADVSAPSKEEFAAIADAARDTLTDLRRLLGVLRTSHDVPRAPQPTLADLPALVTAASAAGMPITLAMDPVRPEPPEPVSLAAYRIVQEAVTNAGRHAPGAPVRISVSCAGEHLRVTVTNGPASKPAPEGGPGHGLLGMRERAEALGGTFTATATAAGFTVSARLPYR</sequence>
<evidence type="ECO:0000256" key="3">
    <source>
        <dbReference type="ARBA" id="ARBA00022553"/>
    </source>
</evidence>
<evidence type="ECO:0000256" key="1">
    <source>
        <dbReference type="ARBA" id="ARBA00000085"/>
    </source>
</evidence>
<evidence type="ECO:0000256" key="2">
    <source>
        <dbReference type="ARBA" id="ARBA00012438"/>
    </source>
</evidence>
<comment type="caution">
    <text evidence="12">The sequence shown here is derived from an EMBL/GenBank/DDBJ whole genome shotgun (WGS) entry which is preliminary data.</text>
</comment>
<gene>
    <name evidence="12" type="ORF">J2S42_006030</name>
</gene>
<keyword evidence="5" id="KW-0547">Nucleotide-binding</keyword>
<evidence type="ECO:0000256" key="6">
    <source>
        <dbReference type="ARBA" id="ARBA00022777"/>
    </source>
</evidence>
<dbReference type="InterPro" id="IPR003594">
    <property type="entry name" value="HATPase_dom"/>
</dbReference>
<evidence type="ECO:0000259" key="11">
    <source>
        <dbReference type="Pfam" id="PF07730"/>
    </source>
</evidence>
<dbReference type="InterPro" id="IPR036890">
    <property type="entry name" value="HATPase_C_sf"/>
</dbReference>
<dbReference type="GO" id="GO:0016020">
    <property type="term" value="C:membrane"/>
    <property type="evidence" value="ECO:0007669"/>
    <property type="project" value="InterPro"/>
</dbReference>
<dbReference type="CDD" id="cd16917">
    <property type="entry name" value="HATPase_UhpB-NarQ-NarX-like"/>
    <property type="match status" value="1"/>
</dbReference>
<evidence type="ECO:0000313" key="12">
    <source>
        <dbReference type="EMBL" id="MDQ0369361.1"/>
    </source>
</evidence>
<keyword evidence="3" id="KW-0597">Phosphoprotein</keyword>
<dbReference type="EC" id="2.7.13.3" evidence="2"/>
<protein>
    <recommendedName>
        <fullName evidence="2">histidine kinase</fullName>
        <ecNumber evidence="2">2.7.13.3</ecNumber>
    </recommendedName>
</protein>
<feature type="transmembrane region" description="Helical" evidence="9">
    <location>
        <begin position="75"/>
        <end position="97"/>
    </location>
</feature>
<keyword evidence="9" id="KW-0812">Transmembrane</keyword>
<dbReference type="Gene3D" id="3.30.565.10">
    <property type="entry name" value="Histidine kinase-like ATPase, C-terminal domain"/>
    <property type="match status" value="1"/>
</dbReference>
<dbReference type="AlphaFoldDB" id="A0AAE4B177"/>
<keyword evidence="13" id="KW-1185">Reference proteome</keyword>